<gene>
    <name evidence="2" type="ORF">BED47_20955</name>
</gene>
<accession>A0ABX2ZR79</accession>
<dbReference type="GO" id="GO:0016787">
    <property type="term" value="F:hydrolase activity"/>
    <property type="evidence" value="ECO:0007669"/>
    <property type="project" value="UniProtKB-KW"/>
</dbReference>
<dbReference type="PANTHER" id="PTHR43798">
    <property type="entry name" value="MONOACYLGLYCEROL LIPASE"/>
    <property type="match status" value="1"/>
</dbReference>
<dbReference type="EMBL" id="MDKC01000010">
    <property type="protein sequence ID" value="ODG92256.1"/>
    <property type="molecule type" value="Genomic_DNA"/>
</dbReference>
<dbReference type="InterPro" id="IPR000073">
    <property type="entry name" value="AB_hydrolase_1"/>
</dbReference>
<evidence type="ECO:0000259" key="1">
    <source>
        <dbReference type="Pfam" id="PF00561"/>
    </source>
</evidence>
<dbReference type="Proteomes" id="UP000094580">
    <property type="component" value="Unassembled WGS sequence"/>
</dbReference>
<name>A0ABX2ZR79_9BACI</name>
<keyword evidence="3" id="KW-1185">Reference proteome</keyword>
<dbReference type="InterPro" id="IPR029058">
    <property type="entry name" value="AB_hydrolase_fold"/>
</dbReference>
<sequence>MNSKVELQNLSIAYKDQGKGKPIVLIHGFMGSHAYWDKVIPKLAEDFRVIAIDLPGHGDSTSIKEEHSIEDYADTLKDLLDQLNINQVTLFGHSLGGYITLAFAERYSNYLNGFSLIHSTAYPDSEEAKKGRMATAEKVKNEGVKNAVDGLIPKLFSPKNIQKNNSEIDIAKQIGYKTSVDGTVKALISMKNRPDRNHVLNDTALPVLLLAGKDDQIIPPEKTFSVQKENIKTSTLNNAGHMSMYESPEELINEMKDYLISF</sequence>
<organism evidence="2 3">
    <name type="scientific">Gottfriedia luciferensis</name>
    <dbReference type="NCBI Taxonomy" id="178774"/>
    <lineage>
        <taxon>Bacteria</taxon>
        <taxon>Bacillati</taxon>
        <taxon>Bacillota</taxon>
        <taxon>Bacilli</taxon>
        <taxon>Bacillales</taxon>
        <taxon>Bacillaceae</taxon>
        <taxon>Gottfriedia</taxon>
    </lineage>
</organism>
<dbReference type="InterPro" id="IPR050266">
    <property type="entry name" value="AB_hydrolase_sf"/>
</dbReference>
<dbReference type="SUPFAM" id="SSF53474">
    <property type="entry name" value="alpha/beta-Hydrolases"/>
    <property type="match status" value="1"/>
</dbReference>
<dbReference type="PRINTS" id="PR00412">
    <property type="entry name" value="EPOXHYDRLASE"/>
</dbReference>
<evidence type="ECO:0000313" key="3">
    <source>
        <dbReference type="Proteomes" id="UP000094580"/>
    </source>
</evidence>
<protein>
    <submittedName>
        <fullName evidence="2">Alpha/beta hydrolase</fullName>
    </submittedName>
</protein>
<reference evidence="2 3" key="1">
    <citation type="submission" date="2016-07" db="EMBL/GenBank/DDBJ databases">
        <authorList>
            <person name="Townsley L."/>
            <person name="Shank E.A."/>
        </authorList>
    </citation>
    <scope>NUCLEOTIDE SEQUENCE [LARGE SCALE GENOMIC DNA]</scope>
    <source>
        <strain evidence="2 3">CH01</strain>
    </source>
</reference>
<dbReference type="Pfam" id="PF00561">
    <property type="entry name" value="Abhydrolase_1"/>
    <property type="match status" value="1"/>
</dbReference>
<evidence type="ECO:0000313" key="2">
    <source>
        <dbReference type="EMBL" id="ODG92256.1"/>
    </source>
</evidence>
<keyword evidence="2" id="KW-0378">Hydrolase</keyword>
<dbReference type="InterPro" id="IPR000639">
    <property type="entry name" value="Epox_hydrolase-like"/>
</dbReference>
<dbReference type="Gene3D" id="3.40.50.1820">
    <property type="entry name" value="alpha/beta hydrolase"/>
    <property type="match status" value="1"/>
</dbReference>
<dbReference type="PANTHER" id="PTHR43798:SF33">
    <property type="entry name" value="HYDROLASE, PUTATIVE (AFU_ORTHOLOGUE AFUA_2G14860)-RELATED"/>
    <property type="match status" value="1"/>
</dbReference>
<comment type="caution">
    <text evidence="2">The sequence shown here is derived from an EMBL/GenBank/DDBJ whole genome shotgun (WGS) entry which is preliminary data.</text>
</comment>
<feature type="domain" description="AB hydrolase-1" evidence="1">
    <location>
        <begin position="21"/>
        <end position="119"/>
    </location>
</feature>
<proteinExistence type="predicted"/>
<dbReference type="PRINTS" id="PR00111">
    <property type="entry name" value="ABHYDROLASE"/>
</dbReference>